<proteinExistence type="predicted"/>
<dbReference type="Pfam" id="PF13599">
    <property type="entry name" value="Pentapeptide_4"/>
    <property type="match status" value="1"/>
</dbReference>
<dbReference type="Proteomes" id="UP000530234">
    <property type="component" value="Unassembled WGS sequence"/>
</dbReference>
<dbReference type="AlphaFoldDB" id="A0A7W3T7C6"/>
<feature type="non-terminal residue" evidence="2">
    <location>
        <position position="1"/>
    </location>
</feature>
<dbReference type="RefSeq" id="WP_182666685.1">
    <property type="nucleotide sequence ID" value="NZ_VKHS01000774.1"/>
</dbReference>
<dbReference type="InterPro" id="IPR001646">
    <property type="entry name" value="5peptide_repeat"/>
</dbReference>
<keyword evidence="1" id="KW-0677">Repeat</keyword>
<dbReference type="Gene3D" id="2.160.20.80">
    <property type="entry name" value="E3 ubiquitin-protein ligase SopA"/>
    <property type="match status" value="1"/>
</dbReference>
<keyword evidence="3" id="KW-1185">Reference proteome</keyword>
<protein>
    <submittedName>
        <fullName evidence="2">Pentapeptide repeat-containing protein</fullName>
    </submittedName>
</protein>
<evidence type="ECO:0000256" key="1">
    <source>
        <dbReference type="ARBA" id="ARBA00022737"/>
    </source>
</evidence>
<accession>A0A7W3T7C6</accession>
<dbReference type="Pfam" id="PF00805">
    <property type="entry name" value="Pentapeptide"/>
    <property type="match status" value="1"/>
</dbReference>
<name>A0A7W3T7C6_9ACTN</name>
<evidence type="ECO:0000313" key="2">
    <source>
        <dbReference type="EMBL" id="MBB0232138.1"/>
    </source>
</evidence>
<dbReference type="SUPFAM" id="SSF141571">
    <property type="entry name" value="Pentapeptide repeat-like"/>
    <property type="match status" value="1"/>
</dbReference>
<comment type="caution">
    <text evidence="2">The sequence shown here is derived from an EMBL/GenBank/DDBJ whole genome shotgun (WGS) entry which is preliminary data.</text>
</comment>
<sequence>PYLGPGSDHDAEEFTGVDLSGEDGGGAAFLECLLRDCVLDETRLRGARLVDSLLENVRGLGVGFAEGVLRDVEWRDARLGGAQFFGAELNRVVFRGGKIDYANFRQAGLTDVAFVNCVLVEPDFGGAKLERVSFEGCEVRGADLSAVRMTDVDLRGVTGLEIARGVESLAGAVVTPTQLLDLAPVLAAHLGLRVEP</sequence>
<organism evidence="2 3">
    <name type="scientific">Streptomyces calidiresistens</name>
    <dbReference type="NCBI Taxonomy" id="1485586"/>
    <lineage>
        <taxon>Bacteria</taxon>
        <taxon>Bacillati</taxon>
        <taxon>Actinomycetota</taxon>
        <taxon>Actinomycetes</taxon>
        <taxon>Kitasatosporales</taxon>
        <taxon>Streptomycetaceae</taxon>
        <taxon>Streptomyces</taxon>
    </lineage>
</organism>
<dbReference type="PANTHER" id="PTHR47485">
    <property type="entry name" value="THYLAKOID LUMENAL 17.4 KDA PROTEIN, CHLOROPLASTIC"/>
    <property type="match status" value="1"/>
</dbReference>
<gene>
    <name evidence="2" type="ORF">FOE67_22215</name>
</gene>
<dbReference type="PANTHER" id="PTHR47485:SF1">
    <property type="entry name" value="THYLAKOID LUMENAL 17.4 KDA PROTEIN, CHLOROPLASTIC"/>
    <property type="match status" value="1"/>
</dbReference>
<dbReference type="EMBL" id="VKHS01000774">
    <property type="protein sequence ID" value="MBB0232138.1"/>
    <property type="molecule type" value="Genomic_DNA"/>
</dbReference>
<evidence type="ECO:0000313" key="3">
    <source>
        <dbReference type="Proteomes" id="UP000530234"/>
    </source>
</evidence>
<reference evidence="3" key="1">
    <citation type="submission" date="2019-10" db="EMBL/GenBank/DDBJ databases">
        <title>Streptomyces sp. nov., a novel actinobacterium isolated from alkaline environment.</title>
        <authorList>
            <person name="Golinska P."/>
        </authorList>
    </citation>
    <scope>NUCLEOTIDE SEQUENCE [LARGE SCALE GENOMIC DNA]</scope>
    <source>
        <strain evidence="3">DSM 42108</strain>
    </source>
</reference>